<dbReference type="PANTHER" id="PTHR11014:SF122">
    <property type="entry name" value="AMIDOHYDROLASE AMHX"/>
    <property type="match status" value="1"/>
</dbReference>
<organism evidence="2 3">
    <name type="scientific">Rossellomorea pakistanensis</name>
    <dbReference type="NCBI Taxonomy" id="992288"/>
    <lineage>
        <taxon>Bacteria</taxon>
        <taxon>Bacillati</taxon>
        <taxon>Bacillota</taxon>
        <taxon>Bacilli</taxon>
        <taxon>Bacillales</taxon>
        <taxon>Bacillaceae</taxon>
        <taxon>Rossellomorea</taxon>
    </lineage>
</organism>
<reference evidence="2 3" key="1">
    <citation type="submission" date="2021-01" db="EMBL/GenBank/DDBJ databases">
        <title>Genomic Encyclopedia of Type Strains, Phase IV (KMG-IV): sequencing the most valuable type-strain genomes for metagenomic binning, comparative biology and taxonomic classification.</title>
        <authorList>
            <person name="Goeker M."/>
        </authorList>
    </citation>
    <scope>NUCLEOTIDE SEQUENCE [LARGE SCALE GENOMIC DNA]</scope>
    <source>
        <strain evidence="2 3">DSM 24834</strain>
    </source>
</reference>
<dbReference type="GO" id="GO:0016787">
    <property type="term" value="F:hydrolase activity"/>
    <property type="evidence" value="ECO:0007669"/>
    <property type="project" value="UniProtKB-KW"/>
</dbReference>
<dbReference type="SUPFAM" id="SSF53187">
    <property type="entry name" value="Zn-dependent exopeptidases"/>
    <property type="match status" value="1"/>
</dbReference>
<sequence length="383" mass="42519">MKTQFKEKIKSTFHYLHTYPEVSWEERNTTAYIKNLLEQAGCKVQTFEDCTGVIGDFGNFTGQVPIIAIRADIDALWQEVNGELQANHSCGHDAHMTMVLGVLWNIKEDTSLQDKIGVRFIFQPAEEVGAGALKLVEKGVVDDVDYLYGIHLRPYQETPNGFATPAIQHGAAGTIEFEIHGDDAHGARPHLTHNAIEIGNHILNALNTIHLNPSIAHSIKVTKFLSGGKNINIIPGKASVGIDLRAQTNRLMDQLKQRVLDILQSTEKLYDTEIIITNNYGIAAAEVSNEAKEVANKAIINVLGHAKLTPPLVTPGGDDFHFYTLKKPHLKATMVGLGCDLKPGLHHPNMTFERESLFNGIKILTEIVNLHSKKERSYEIHYD</sequence>
<evidence type="ECO:0000313" key="3">
    <source>
        <dbReference type="Proteomes" id="UP001646157"/>
    </source>
</evidence>
<gene>
    <name evidence="2" type="ORF">JOC86_003781</name>
</gene>
<dbReference type="NCBIfam" id="TIGR01891">
    <property type="entry name" value="amidohydrolases"/>
    <property type="match status" value="1"/>
</dbReference>
<keyword evidence="3" id="KW-1185">Reference proteome</keyword>
<dbReference type="CDD" id="cd08018">
    <property type="entry name" value="M20_Acy1_amhX-like"/>
    <property type="match status" value="1"/>
</dbReference>
<dbReference type="InterPro" id="IPR037484">
    <property type="entry name" value="AmhX-like"/>
</dbReference>
<dbReference type="SUPFAM" id="SSF55031">
    <property type="entry name" value="Bacterial exopeptidase dimerisation domain"/>
    <property type="match status" value="1"/>
</dbReference>
<dbReference type="PIRSF" id="PIRSF005962">
    <property type="entry name" value="Pept_M20D_amidohydro"/>
    <property type="match status" value="1"/>
</dbReference>
<name>A0ABS2NHA9_9BACI</name>
<dbReference type="EMBL" id="JAFBDZ010000004">
    <property type="protein sequence ID" value="MBM7587208.1"/>
    <property type="molecule type" value="Genomic_DNA"/>
</dbReference>
<dbReference type="PANTHER" id="PTHR11014">
    <property type="entry name" value="PEPTIDASE M20 FAMILY MEMBER"/>
    <property type="match status" value="1"/>
</dbReference>
<proteinExistence type="predicted"/>
<evidence type="ECO:0000313" key="2">
    <source>
        <dbReference type="EMBL" id="MBM7587208.1"/>
    </source>
</evidence>
<dbReference type="RefSeq" id="WP_205174408.1">
    <property type="nucleotide sequence ID" value="NZ_JAFBDZ010000004.1"/>
</dbReference>
<dbReference type="Pfam" id="PF01546">
    <property type="entry name" value="Peptidase_M20"/>
    <property type="match status" value="1"/>
</dbReference>
<dbReference type="Gene3D" id="3.40.630.10">
    <property type="entry name" value="Zn peptidases"/>
    <property type="match status" value="1"/>
</dbReference>
<dbReference type="InterPro" id="IPR011650">
    <property type="entry name" value="Peptidase_M20_dimer"/>
</dbReference>
<dbReference type="Gene3D" id="3.30.70.360">
    <property type="match status" value="1"/>
</dbReference>
<dbReference type="Proteomes" id="UP001646157">
    <property type="component" value="Unassembled WGS sequence"/>
</dbReference>
<accession>A0ABS2NHA9</accession>
<keyword evidence="2" id="KW-0378">Hydrolase</keyword>
<dbReference type="EC" id="3.5.1.-" evidence="2"/>
<comment type="caution">
    <text evidence="2">The sequence shown here is derived from an EMBL/GenBank/DDBJ whole genome shotgun (WGS) entry which is preliminary data.</text>
</comment>
<feature type="domain" description="Peptidase M20 dimerisation" evidence="1">
    <location>
        <begin position="172"/>
        <end position="268"/>
    </location>
</feature>
<dbReference type="Pfam" id="PF07687">
    <property type="entry name" value="M20_dimer"/>
    <property type="match status" value="1"/>
</dbReference>
<protein>
    <submittedName>
        <fullName evidence="2">Amidohydrolase</fullName>
        <ecNumber evidence="2">3.5.1.-</ecNumber>
    </submittedName>
</protein>
<dbReference type="InterPro" id="IPR017439">
    <property type="entry name" value="Amidohydrolase"/>
</dbReference>
<evidence type="ECO:0000259" key="1">
    <source>
        <dbReference type="Pfam" id="PF07687"/>
    </source>
</evidence>
<dbReference type="InterPro" id="IPR002933">
    <property type="entry name" value="Peptidase_M20"/>
</dbReference>
<dbReference type="InterPro" id="IPR036264">
    <property type="entry name" value="Bact_exopeptidase_dim_dom"/>
</dbReference>